<protein>
    <recommendedName>
        <fullName evidence="6 7">Small ribosomal subunit protein uS13</fullName>
    </recommendedName>
</protein>
<feature type="region of interest" description="Disordered" evidence="9">
    <location>
        <begin position="89"/>
        <end position="122"/>
    </location>
</feature>
<evidence type="ECO:0000256" key="2">
    <source>
        <dbReference type="ARBA" id="ARBA00022730"/>
    </source>
</evidence>
<dbReference type="GO" id="GO:0006412">
    <property type="term" value="P:translation"/>
    <property type="evidence" value="ECO:0007669"/>
    <property type="project" value="UniProtKB-UniRule"/>
</dbReference>
<dbReference type="GO" id="GO:0005829">
    <property type="term" value="C:cytosol"/>
    <property type="evidence" value="ECO:0007669"/>
    <property type="project" value="TreeGrafter"/>
</dbReference>
<evidence type="ECO:0000256" key="1">
    <source>
        <dbReference type="ARBA" id="ARBA00008080"/>
    </source>
</evidence>
<dbReference type="GO" id="GO:0000049">
    <property type="term" value="F:tRNA binding"/>
    <property type="evidence" value="ECO:0007669"/>
    <property type="project" value="UniProtKB-UniRule"/>
</dbReference>
<comment type="subunit">
    <text evidence="7">Part of the 30S ribosomal subunit. Forms a loose heterodimer with protein S19. Forms two bridges to the 50S subunit in the 70S ribosome.</text>
</comment>
<dbReference type="PROSITE" id="PS50159">
    <property type="entry name" value="RIBOSOMAL_S13_2"/>
    <property type="match status" value="1"/>
</dbReference>
<name>A0A0G0DS54_9BACT</name>
<dbReference type="InterPro" id="IPR010979">
    <property type="entry name" value="Ribosomal_uS13-like_H2TH"/>
</dbReference>
<evidence type="ECO:0000256" key="7">
    <source>
        <dbReference type="HAMAP-Rule" id="MF_01315"/>
    </source>
</evidence>
<dbReference type="InterPro" id="IPR027437">
    <property type="entry name" value="Rbsml_uS13_C"/>
</dbReference>
<dbReference type="EMBL" id="LBPX01000042">
    <property type="protein sequence ID" value="KKP65875.1"/>
    <property type="molecule type" value="Genomic_DNA"/>
</dbReference>
<dbReference type="Gene3D" id="1.10.8.50">
    <property type="match status" value="1"/>
</dbReference>
<organism evidence="10 11">
    <name type="scientific">Candidatus Roizmanbacteria bacterium GW2011_GWC2_35_12</name>
    <dbReference type="NCBI Taxonomy" id="1618485"/>
    <lineage>
        <taxon>Bacteria</taxon>
        <taxon>Candidatus Roizmaniibacteriota</taxon>
    </lineage>
</organism>
<dbReference type="PIRSF" id="PIRSF002134">
    <property type="entry name" value="Ribosomal_S13"/>
    <property type="match status" value="1"/>
</dbReference>
<comment type="function">
    <text evidence="7">Located at the top of the head of the 30S subunit, it contacts several helices of the 16S rRNA. In the 70S ribosome it contacts the 23S rRNA (bridge B1a) and protein L5 of the 50S subunit (bridge B1b), connecting the 2 subunits; these bridges are implicated in subunit movement. Contacts the tRNAs in the A and P-sites.</text>
</comment>
<dbReference type="NCBIfam" id="TIGR03631">
    <property type="entry name" value="uS13_bact"/>
    <property type="match status" value="1"/>
</dbReference>
<dbReference type="HAMAP" id="MF_01315">
    <property type="entry name" value="Ribosomal_uS13"/>
    <property type="match status" value="1"/>
</dbReference>
<sequence length="142" mass="16028">MARLMGITLPDDKRIDYSLTILYGIGWGNVGQVLTQANVSPSKRVKELTEDELKKITEVVEKNYKVEGDLREVLTENIKRLKEIGSYRGSRHMKGLPSRGQRTKSNARTKRGKRKTVGALRKEAWAKLESGKTADAVKEKTK</sequence>
<dbReference type="Gene3D" id="4.10.910.10">
    <property type="entry name" value="30s ribosomal protein s13, domain 2"/>
    <property type="match status" value="1"/>
</dbReference>
<dbReference type="GO" id="GO:0003735">
    <property type="term" value="F:structural constituent of ribosome"/>
    <property type="evidence" value="ECO:0007669"/>
    <property type="project" value="InterPro"/>
</dbReference>
<dbReference type="FunFam" id="1.10.8.50:FF:000001">
    <property type="entry name" value="30S ribosomal protein S13"/>
    <property type="match status" value="1"/>
</dbReference>
<evidence type="ECO:0000256" key="9">
    <source>
        <dbReference type="SAM" id="MobiDB-lite"/>
    </source>
</evidence>
<dbReference type="AlphaFoldDB" id="A0A0G0DS54"/>
<dbReference type="PATRIC" id="fig|1618485.3.peg.938"/>
<comment type="similarity">
    <text evidence="1 7 8">Belongs to the universal ribosomal protein uS13 family.</text>
</comment>
<reference evidence="10 11" key="1">
    <citation type="journal article" date="2015" name="Nature">
        <title>rRNA introns, odd ribosomes, and small enigmatic genomes across a large radiation of phyla.</title>
        <authorList>
            <person name="Brown C.T."/>
            <person name="Hug L.A."/>
            <person name="Thomas B.C."/>
            <person name="Sharon I."/>
            <person name="Castelle C.J."/>
            <person name="Singh A."/>
            <person name="Wilkins M.J."/>
            <person name="Williams K.H."/>
            <person name="Banfield J.F."/>
        </authorList>
    </citation>
    <scope>NUCLEOTIDE SEQUENCE [LARGE SCALE GENOMIC DNA]</scope>
</reference>
<evidence type="ECO:0000256" key="3">
    <source>
        <dbReference type="ARBA" id="ARBA00022884"/>
    </source>
</evidence>
<keyword evidence="7" id="KW-0820">tRNA-binding</keyword>
<proteinExistence type="inferred from homology"/>
<dbReference type="PANTHER" id="PTHR10871">
    <property type="entry name" value="30S RIBOSOMAL PROTEIN S13/40S RIBOSOMAL PROTEIN S18"/>
    <property type="match status" value="1"/>
</dbReference>
<accession>A0A0G0DS54</accession>
<dbReference type="PANTHER" id="PTHR10871:SF1">
    <property type="entry name" value="SMALL RIBOSOMAL SUBUNIT PROTEIN US13M"/>
    <property type="match status" value="1"/>
</dbReference>
<dbReference type="InterPro" id="IPR001892">
    <property type="entry name" value="Ribosomal_uS13"/>
</dbReference>
<keyword evidence="4 7" id="KW-0689">Ribosomal protein</keyword>
<dbReference type="Proteomes" id="UP000034127">
    <property type="component" value="Unassembled WGS sequence"/>
</dbReference>
<dbReference type="GO" id="GO:0015935">
    <property type="term" value="C:small ribosomal subunit"/>
    <property type="evidence" value="ECO:0007669"/>
    <property type="project" value="TreeGrafter"/>
</dbReference>
<evidence type="ECO:0000256" key="6">
    <source>
        <dbReference type="ARBA" id="ARBA00035166"/>
    </source>
</evidence>
<keyword evidence="2 7" id="KW-0699">rRNA-binding</keyword>
<dbReference type="SUPFAM" id="SSF46946">
    <property type="entry name" value="S13-like H2TH domain"/>
    <property type="match status" value="1"/>
</dbReference>
<dbReference type="Pfam" id="PF00416">
    <property type="entry name" value="Ribosomal_S13"/>
    <property type="match status" value="1"/>
</dbReference>
<gene>
    <name evidence="7" type="primary">rpsM</name>
    <name evidence="10" type="ORF">UR63_C0042G0020</name>
</gene>
<dbReference type="GO" id="GO:0019843">
    <property type="term" value="F:rRNA binding"/>
    <property type="evidence" value="ECO:0007669"/>
    <property type="project" value="UniProtKB-UniRule"/>
</dbReference>
<keyword evidence="5 7" id="KW-0687">Ribonucleoprotein</keyword>
<evidence type="ECO:0000256" key="4">
    <source>
        <dbReference type="ARBA" id="ARBA00022980"/>
    </source>
</evidence>
<comment type="caution">
    <text evidence="10">The sequence shown here is derived from an EMBL/GenBank/DDBJ whole genome shotgun (WGS) entry which is preliminary data.</text>
</comment>
<evidence type="ECO:0000256" key="5">
    <source>
        <dbReference type="ARBA" id="ARBA00023274"/>
    </source>
</evidence>
<evidence type="ECO:0000256" key="8">
    <source>
        <dbReference type="RuleBase" id="RU003830"/>
    </source>
</evidence>
<feature type="compositionally biased region" description="Basic residues" evidence="9">
    <location>
        <begin position="101"/>
        <end position="116"/>
    </location>
</feature>
<keyword evidence="3 7" id="KW-0694">RNA-binding</keyword>
<dbReference type="InterPro" id="IPR019980">
    <property type="entry name" value="Ribosomal_uS13_bac-type"/>
</dbReference>
<evidence type="ECO:0000313" key="11">
    <source>
        <dbReference type="Proteomes" id="UP000034127"/>
    </source>
</evidence>
<evidence type="ECO:0000313" key="10">
    <source>
        <dbReference type="EMBL" id="KKP65875.1"/>
    </source>
</evidence>